<dbReference type="AlphaFoldDB" id="A0A067MWX3"/>
<keyword evidence="6" id="KW-0134">Cell wall</keyword>
<keyword evidence="14" id="KW-0325">Glycoprotein</keyword>
<keyword evidence="9" id="KW-0479">Metal-binding</keyword>
<keyword evidence="11" id="KW-0378">Hydrolase</keyword>
<dbReference type="GO" id="GO:0009272">
    <property type="term" value="P:fungal-type cell wall biogenesis"/>
    <property type="evidence" value="ECO:0007669"/>
    <property type="project" value="UniProtKB-ARBA"/>
</dbReference>
<evidence type="ECO:0000256" key="18">
    <source>
        <dbReference type="ARBA" id="ARBA00023316"/>
    </source>
</evidence>
<feature type="region of interest" description="Disordered" evidence="22">
    <location>
        <begin position="391"/>
        <end position="425"/>
    </location>
</feature>
<evidence type="ECO:0000256" key="8">
    <source>
        <dbReference type="ARBA" id="ARBA00022622"/>
    </source>
</evidence>
<feature type="compositionally biased region" description="Gly residues" evidence="22">
    <location>
        <begin position="399"/>
        <end position="412"/>
    </location>
</feature>
<comment type="similarity">
    <text evidence="4">Belongs to the polysaccharide deacetylase family.</text>
</comment>
<dbReference type="PANTHER" id="PTHR10587:SF133">
    <property type="entry name" value="CHITIN DEACETYLASE 1-RELATED"/>
    <property type="match status" value="1"/>
</dbReference>
<sequence>MKLLLASPALALSFFSVVAATYGPAQGQRHRDYVQRRQAAPTGTTNAAPTPAAPAPTALTPATEIPPLAQITSGAPTQATEAMFTTFTAGATPPISGAPPLPTASLDTTRYPALDVVPPTNSAQVQQWLQEIANVNIPNLAPTVDGTCATDAAAAADAQARGWWTCGGYTRPDDIVVCVDKHNWGVTFDDGPSPYTPRLLDYLNQQQIKATFFVVGSRVVTRPNMLQTEYMLGHQISVHTWSHHALTSLTNEQIVAELGWTRQAIKDVLGVTPTTMRPPFGDIDDRVRAISMAMGMKPIIWTDAHFDTDDWQIPAGNANGTSSLAAFNNILAASDTIDTGFIVLEHDLFQQTVDMAVGYFFPAARAHQPTITFNSVIQCLHQPEGNAYKETFANATSPSGGGSSGSGSGSSGSAGSAPGSKQASNAVPEGMGLSVILSSVAGAVMTTHPSSGFNLCTMAIQPQAIEDALRNAIPVEHLEILDQSSGCGENYAVIVVSPAFEGKPALARHRMVNELLKDQIAQMHAFSQKSLTPKQWEAQKAKEAASTAT</sequence>
<evidence type="ECO:0000256" key="15">
    <source>
        <dbReference type="ARBA" id="ARBA00023277"/>
    </source>
</evidence>
<dbReference type="PROSITE" id="PS51677">
    <property type="entry name" value="NODB"/>
    <property type="match status" value="1"/>
</dbReference>
<dbReference type="InterPro" id="IPR002509">
    <property type="entry name" value="NODB_dom"/>
</dbReference>
<evidence type="ECO:0000256" key="11">
    <source>
        <dbReference type="ARBA" id="ARBA00022801"/>
    </source>
</evidence>
<keyword evidence="8" id="KW-0336">GPI-anchor</keyword>
<evidence type="ECO:0000256" key="9">
    <source>
        <dbReference type="ARBA" id="ARBA00022723"/>
    </source>
</evidence>
<evidence type="ECO:0000256" key="13">
    <source>
        <dbReference type="ARBA" id="ARBA00023136"/>
    </source>
</evidence>
<name>A0A067MWX3_BOTB1</name>
<dbReference type="Gene3D" id="3.20.20.370">
    <property type="entry name" value="Glycoside hydrolase/deacetylase"/>
    <property type="match status" value="1"/>
</dbReference>
<evidence type="ECO:0000256" key="23">
    <source>
        <dbReference type="SAM" id="SignalP"/>
    </source>
</evidence>
<keyword evidence="7" id="KW-0964">Secreted</keyword>
<dbReference type="InterPro" id="IPR011330">
    <property type="entry name" value="Glyco_hydro/deAcase_b/a-brl"/>
</dbReference>
<organism evidence="25 26">
    <name type="scientific">Botryobasidium botryosum (strain FD-172 SS1)</name>
    <dbReference type="NCBI Taxonomy" id="930990"/>
    <lineage>
        <taxon>Eukaryota</taxon>
        <taxon>Fungi</taxon>
        <taxon>Dikarya</taxon>
        <taxon>Basidiomycota</taxon>
        <taxon>Agaricomycotina</taxon>
        <taxon>Agaricomycetes</taxon>
        <taxon>Cantharellales</taxon>
        <taxon>Botryobasidiaceae</taxon>
        <taxon>Botryobasidium</taxon>
    </lineage>
</organism>
<comment type="cofactor">
    <cofactor evidence="1">
        <name>Co(2+)</name>
        <dbReference type="ChEBI" id="CHEBI:48828"/>
    </cofactor>
</comment>
<feature type="domain" description="NodB homology" evidence="24">
    <location>
        <begin position="182"/>
        <end position="374"/>
    </location>
</feature>
<keyword evidence="10 23" id="KW-0732">Signal</keyword>
<evidence type="ECO:0000256" key="17">
    <source>
        <dbReference type="ARBA" id="ARBA00023288"/>
    </source>
</evidence>
<feature type="compositionally biased region" description="Low complexity" evidence="22">
    <location>
        <begin position="39"/>
        <end position="60"/>
    </location>
</feature>
<evidence type="ECO:0000256" key="19">
    <source>
        <dbReference type="ARBA" id="ARBA00023326"/>
    </source>
</evidence>
<dbReference type="HOGENOM" id="CLU_030200_2_1_1"/>
<keyword evidence="18" id="KW-0961">Cell wall biogenesis/degradation</keyword>
<dbReference type="EMBL" id="KL198020">
    <property type="protein sequence ID" value="KDQ19200.1"/>
    <property type="molecule type" value="Genomic_DNA"/>
</dbReference>
<evidence type="ECO:0000256" key="3">
    <source>
        <dbReference type="ARBA" id="ARBA00004609"/>
    </source>
</evidence>
<dbReference type="PANTHER" id="PTHR10587">
    <property type="entry name" value="GLYCOSYL TRANSFERASE-RELATED"/>
    <property type="match status" value="1"/>
</dbReference>
<evidence type="ECO:0000313" key="26">
    <source>
        <dbReference type="Proteomes" id="UP000027195"/>
    </source>
</evidence>
<dbReference type="GO" id="GO:0071555">
    <property type="term" value="P:cell wall organization"/>
    <property type="evidence" value="ECO:0007669"/>
    <property type="project" value="UniProtKB-KW"/>
</dbReference>
<evidence type="ECO:0000256" key="10">
    <source>
        <dbReference type="ARBA" id="ARBA00022729"/>
    </source>
</evidence>
<evidence type="ECO:0000256" key="6">
    <source>
        <dbReference type="ARBA" id="ARBA00022512"/>
    </source>
</evidence>
<dbReference type="FunFam" id="3.20.20.370:FF:000004">
    <property type="entry name" value="Related to Chitin deacetylase"/>
    <property type="match status" value="1"/>
</dbReference>
<dbReference type="InterPro" id="IPR036065">
    <property type="entry name" value="BolA-like_sf"/>
</dbReference>
<evidence type="ECO:0000256" key="16">
    <source>
        <dbReference type="ARBA" id="ARBA00023285"/>
    </source>
</evidence>
<feature type="signal peptide" evidence="23">
    <location>
        <begin position="1"/>
        <end position="20"/>
    </location>
</feature>
<dbReference type="Gene3D" id="3.10.20.90">
    <property type="entry name" value="Phosphatidylinositol 3-kinase Catalytic Subunit, Chain A, domain 1"/>
    <property type="match status" value="1"/>
</dbReference>
<gene>
    <name evidence="25" type="ORF">BOTBODRAFT_171137</name>
</gene>
<evidence type="ECO:0000259" key="24">
    <source>
        <dbReference type="PROSITE" id="PS51677"/>
    </source>
</evidence>
<dbReference type="InParanoid" id="A0A067MWX3"/>
<evidence type="ECO:0000256" key="4">
    <source>
        <dbReference type="ARBA" id="ARBA00010973"/>
    </source>
</evidence>
<comment type="subcellular location">
    <subcellularLocation>
        <location evidence="3">Cell membrane</location>
        <topology evidence="3">Lipid-anchor</topology>
        <topology evidence="3">GPI-anchor</topology>
    </subcellularLocation>
    <subcellularLocation>
        <location evidence="2">Secreted</location>
        <location evidence="2">Cell wall</location>
    </subcellularLocation>
</comment>
<keyword evidence="16" id="KW-0170">Cobalt</keyword>
<keyword evidence="12" id="KW-0146">Chitin degradation</keyword>
<keyword evidence="17" id="KW-0449">Lipoprotein</keyword>
<dbReference type="GO" id="GO:0046872">
    <property type="term" value="F:metal ion binding"/>
    <property type="evidence" value="ECO:0007669"/>
    <property type="project" value="UniProtKB-KW"/>
</dbReference>
<dbReference type="Pfam" id="PF01722">
    <property type="entry name" value="BolA"/>
    <property type="match status" value="1"/>
</dbReference>
<comment type="catalytic activity">
    <reaction evidence="21">
        <text>[(1-&gt;4)-N-acetyl-beta-D-glucosaminyl](n) + n H2O = chitosan + n acetate</text>
        <dbReference type="Rhea" id="RHEA:10464"/>
        <dbReference type="Rhea" id="RHEA-COMP:9593"/>
        <dbReference type="Rhea" id="RHEA-COMP:9597"/>
        <dbReference type="ChEBI" id="CHEBI:15377"/>
        <dbReference type="ChEBI" id="CHEBI:17029"/>
        <dbReference type="ChEBI" id="CHEBI:30089"/>
        <dbReference type="ChEBI" id="CHEBI:57704"/>
        <dbReference type="EC" id="3.5.1.41"/>
    </reaction>
    <physiologicalReaction direction="left-to-right" evidence="21">
        <dbReference type="Rhea" id="RHEA:10465"/>
    </physiologicalReaction>
</comment>
<dbReference type="GO" id="GO:0004099">
    <property type="term" value="F:chitin deacetylase activity"/>
    <property type="evidence" value="ECO:0007669"/>
    <property type="project" value="UniProtKB-EC"/>
</dbReference>
<evidence type="ECO:0000256" key="12">
    <source>
        <dbReference type="ARBA" id="ARBA00023024"/>
    </source>
</evidence>
<keyword evidence="19" id="KW-0624">Polysaccharide degradation</keyword>
<dbReference type="Proteomes" id="UP000027195">
    <property type="component" value="Unassembled WGS sequence"/>
</dbReference>
<accession>A0A067MWX3</accession>
<evidence type="ECO:0000313" key="25">
    <source>
        <dbReference type="EMBL" id="KDQ19200.1"/>
    </source>
</evidence>
<dbReference type="InterPro" id="IPR002634">
    <property type="entry name" value="BolA"/>
</dbReference>
<keyword evidence="26" id="KW-1185">Reference proteome</keyword>
<feature type="region of interest" description="Disordered" evidence="22">
    <location>
        <begin position="26"/>
        <end position="60"/>
    </location>
</feature>
<keyword evidence="15" id="KW-0119">Carbohydrate metabolism</keyword>
<evidence type="ECO:0000256" key="20">
    <source>
        <dbReference type="ARBA" id="ARBA00024056"/>
    </source>
</evidence>
<dbReference type="STRING" id="930990.A0A067MWX3"/>
<dbReference type="SUPFAM" id="SSF82657">
    <property type="entry name" value="BolA-like"/>
    <property type="match status" value="1"/>
</dbReference>
<evidence type="ECO:0000256" key="21">
    <source>
        <dbReference type="ARBA" id="ARBA00048494"/>
    </source>
</evidence>
<dbReference type="Pfam" id="PF01522">
    <property type="entry name" value="Polysacc_deac_1"/>
    <property type="match status" value="1"/>
</dbReference>
<evidence type="ECO:0000256" key="7">
    <source>
        <dbReference type="ARBA" id="ARBA00022525"/>
    </source>
</evidence>
<protein>
    <recommendedName>
        <fullName evidence="20">chitin deacetylase</fullName>
        <ecNumber evidence="20">3.5.1.41</ecNumber>
    </recommendedName>
</protein>
<dbReference type="InterPro" id="IPR050248">
    <property type="entry name" value="Polysacc_deacetylase_ArnD"/>
</dbReference>
<dbReference type="OrthoDB" id="407355at2759"/>
<dbReference type="SUPFAM" id="SSF88713">
    <property type="entry name" value="Glycoside hydrolase/deacetylase"/>
    <property type="match status" value="1"/>
</dbReference>
<keyword evidence="5" id="KW-1003">Cell membrane</keyword>
<dbReference type="GO" id="GO:0098552">
    <property type="term" value="C:side of membrane"/>
    <property type="evidence" value="ECO:0007669"/>
    <property type="project" value="UniProtKB-KW"/>
</dbReference>
<reference evidence="26" key="1">
    <citation type="journal article" date="2014" name="Proc. Natl. Acad. Sci. U.S.A.">
        <title>Extensive sampling of basidiomycete genomes demonstrates inadequacy of the white-rot/brown-rot paradigm for wood decay fungi.</title>
        <authorList>
            <person name="Riley R."/>
            <person name="Salamov A.A."/>
            <person name="Brown D.W."/>
            <person name="Nagy L.G."/>
            <person name="Floudas D."/>
            <person name="Held B.W."/>
            <person name="Levasseur A."/>
            <person name="Lombard V."/>
            <person name="Morin E."/>
            <person name="Otillar R."/>
            <person name="Lindquist E.A."/>
            <person name="Sun H."/>
            <person name="LaButti K.M."/>
            <person name="Schmutz J."/>
            <person name="Jabbour D."/>
            <person name="Luo H."/>
            <person name="Baker S.E."/>
            <person name="Pisabarro A.G."/>
            <person name="Walton J.D."/>
            <person name="Blanchette R.A."/>
            <person name="Henrissat B."/>
            <person name="Martin F."/>
            <person name="Cullen D."/>
            <person name="Hibbett D.S."/>
            <person name="Grigoriev I.V."/>
        </authorList>
    </citation>
    <scope>NUCLEOTIDE SEQUENCE [LARGE SCALE GENOMIC DNA]</scope>
    <source>
        <strain evidence="26">FD-172 SS1</strain>
    </source>
</reference>
<evidence type="ECO:0000256" key="22">
    <source>
        <dbReference type="SAM" id="MobiDB-lite"/>
    </source>
</evidence>
<dbReference type="EC" id="3.5.1.41" evidence="20"/>
<dbReference type="GO" id="GO:0005886">
    <property type="term" value="C:plasma membrane"/>
    <property type="evidence" value="ECO:0007669"/>
    <property type="project" value="UniProtKB-SubCell"/>
</dbReference>
<proteinExistence type="inferred from homology"/>
<dbReference type="GO" id="GO:0006032">
    <property type="term" value="P:chitin catabolic process"/>
    <property type="evidence" value="ECO:0007669"/>
    <property type="project" value="UniProtKB-KW"/>
</dbReference>
<feature type="chain" id="PRO_5001646023" description="chitin deacetylase" evidence="23">
    <location>
        <begin position="21"/>
        <end position="549"/>
    </location>
</feature>
<dbReference type="GO" id="GO:0000272">
    <property type="term" value="P:polysaccharide catabolic process"/>
    <property type="evidence" value="ECO:0007669"/>
    <property type="project" value="UniProtKB-KW"/>
</dbReference>
<evidence type="ECO:0000256" key="5">
    <source>
        <dbReference type="ARBA" id="ARBA00022475"/>
    </source>
</evidence>
<evidence type="ECO:0000256" key="14">
    <source>
        <dbReference type="ARBA" id="ARBA00023180"/>
    </source>
</evidence>
<evidence type="ECO:0000256" key="1">
    <source>
        <dbReference type="ARBA" id="ARBA00001941"/>
    </source>
</evidence>
<evidence type="ECO:0000256" key="2">
    <source>
        <dbReference type="ARBA" id="ARBA00004191"/>
    </source>
</evidence>
<keyword evidence="13" id="KW-0472">Membrane</keyword>